<sequence>MNLTELVQSSGWKNFMSKLYGIGASVVIVGALFKIQHYALAGTLLMVGLLTEALIFFFSAFEPLHEEVDWTLVYPELAGMQDDEELDQIPTSV</sequence>
<feature type="domain" description="Gliding motility protein GldL-like N-terminal" evidence="2">
    <location>
        <begin position="19"/>
        <end position="79"/>
    </location>
</feature>
<gene>
    <name evidence="3" type="ORF">S03H2_23768</name>
</gene>
<feature type="transmembrane region" description="Helical" evidence="1">
    <location>
        <begin position="15"/>
        <end position="33"/>
    </location>
</feature>
<keyword evidence="1" id="KW-0472">Membrane</keyword>
<protein>
    <recommendedName>
        <fullName evidence="2">Gliding motility protein GldL-like N-terminal domain-containing protein</fullName>
    </recommendedName>
</protein>
<evidence type="ECO:0000313" key="3">
    <source>
        <dbReference type="EMBL" id="GAH32616.1"/>
    </source>
</evidence>
<organism evidence="3">
    <name type="scientific">marine sediment metagenome</name>
    <dbReference type="NCBI Taxonomy" id="412755"/>
    <lineage>
        <taxon>unclassified sequences</taxon>
        <taxon>metagenomes</taxon>
        <taxon>ecological metagenomes</taxon>
    </lineage>
</organism>
<keyword evidence="1" id="KW-0812">Transmembrane</keyword>
<dbReference type="EMBL" id="BARU01013043">
    <property type="protein sequence ID" value="GAH32616.1"/>
    <property type="molecule type" value="Genomic_DNA"/>
</dbReference>
<proteinExistence type="predicted"/>
<reference evidence="3" key="1">
    <citation type="journal article" date="2014" name="Front. Microbiol.">
        <title>High frequency of phylogenetically diverse reductive dehalogenase-homologous genes in deep subseafloor sedimentary metagenomes.</title>
        <authorList>
            <person name="Kawai M."/>
            <person name="Futagami T."/>
            <person name="Toyoda A."/>
            <person name="Takaki Y."/>
            <person name="Nishi S."/>
            <person name="Hori S."/>
            <person name="Arai W."/>
            <person name="Tsubouchi T."/>
            <person name="Morono Y."/>
            <person name="Uchiyama I."/>
            <person name="Ito T."/>
            <person name="Fujiyama A."/>
            <person name="Inagaki F."/>
            <person name="Takami H."/>
        </authorList>
    </citation>
    <scope>NUCLEOTIDE SEQUENCE</scope>
    <source>
        <strain evidence="3">Expedition CK06-06</strain>
    </source>
</reference>
<feature type="transmembrane region" description="Helical" evidence="1">
    <location>
        <begin position="40"/>
        <end position="61"/>
    </location>
</feature>
<keyword evidence="1" id="KW-1133">Transmembrane helix</keyword>
<feature type="non-terminal residue" evidence="3">
    <location>
        <position position="93"/>
    </location>
</feature>
<dbReference type="NCBIfam" id="TIGR03513">
    <property type="entry name" value="GldL_gliding"/>
    <property type="match status" value="1"/>
</dbReference>
<dbReference type="InterPro" id="IPR019852">
    <property type="entry name" value="Motility-assoc_prot_GldL"/>
</dbReference>
<dbReference type="AlphaFoldDB" id="X1EH25"/>
<comment type="caution">
    <text evidence="3">The sequence shown here is derived from an EMBL/GenBank/DDBJ whole genome shotgun (WGS) entry which is preliminary data.</text>
</comment>
<evidence type="ECO:0000256" key="1">
    <source>
        <dbReference type="SAM" id="Phobius"/>
    </source>
</evidence>
<accession>X1EH25</accession>
<dbReference type="InterPro" id="IPR055087">
    <property type="entry name" value="GldL-like_N"/>
</dbReference>
<dbReference type="Pfam" id="PF22827">
    <property type="entry name" value="GldL_N"/>
    <property type="match status" value="1"/>
</dbReference>
<evidence type="ECO:0000259" key="2">
    <source>
        <dbReference type="Pfam" id="PF22827"/>
    </source>
</evidence>
<name>X1EH25_9ZZZZ</name>